<evidence type="ECO:0000313" key="3">
    <source>
        <dbReference type="Proteomes" id="UP001254075"/>
    </source>
</evidence>
<dbReference type="EMBL" id="JAVLAM010000001">
    <property type="protein sequence ID" value="MDT7014103.1"/>
    <property type="molecule type" value="Genomic_DNA"/>
</dbReference>
<sequence>MTDKSPMEEHLQSAMYGTPKINPDEQRHYLGTFRERVSLTMTIAEVRDRNNLEAFITEITAHPDYQVILNGHIDQADLGPYMKVASQNNVQFSIKQDTIYGISDSDIGLVVCTNATAINVAPVALRQKYPTETPSPTATPKKKGLLDRLFHDN</sequence>
<gene>
    <name evidence="2" type="ORF">RI532_06655</name>
</gene>
<comment type="caution">
    <text evidence="2">The sequence shown here is derived from an EMBL/GenBank/DDBJ whole genome shotgun (WGS) entry which is preliminary data.</text>
</comment>
<dbReference type="Proteomes" id="UP001254075">
    <property type="component" value="Unassembled WGS sequence"/>
</dbReference>
<dbReference type="InterPro" id="IPR012543">
    <property type="entry name" value="DUF1694"/>
</dbReference>
<dbReference type="InterPro" id="IPR029064">
    <property type="entry name" value="Ribosomal_eL30-like_sf"/>
</dbReference>
<feature type="compositionally biased region" description="Basic and acidic residues" evidence="1">
    <location>
        <begin position="1"/>
        <end position="11"/>
    </location>
</feature>
<evidence type="ECO:0000256" key="1">
    <source>
        <dbReference type="SAM" id="MobiDB-lite"/>
    </source>
</evidence>
<protein>
    <submittedName>
        <fullName evidence="2">YueI family protein</fullName>
    </submittedName>
</protein>
<evidence type="ECO:0000313" key="2">
    <source>
        <dbReference type="EMBL" id="MDT7014103.1"/>
    </source>
</evidence>
<dbReference type="Gene3D" id="3.30.1330.30">
    <property type="match status" value="1"/>
</dbReference>
<name>A0AAW8W5T7_9LACO</name>
<proteinExistence type="predicted"/>
<dbReference type="PIRSF" id="PIRSF034303">
    <property type="entry name" value="DUF1694"/>
    <property type="match status" value="1"/>
</dbReference>
<feature type="region of interest" description="Disordered" evidence="1">
    <location>
        <begin position="1"/>
        <end position="22"/>
    </location>
</feature>
<organism evidence="2 3">
    <name type="scientific">Levilactobacillus namurensis</name>
    <dbReference type="NCBI Taxonomy" id="380393"/>
    <lineage>
        <taxon>Bacteria</taxon>
        <taxon>Bacillati</taxon>
        <taxon>Bacillota</taxon>
        <taxon>Bacilli</taxon>
        <taxon>Lactobacillales</taxon>
        <taxon>Lactobacillaceae</taxon>
        <taxon>Levilactobacillus</taxon>
    </lineage>
</organism>
<dbReference type="SUPFAM" id="SSF160515">
    <property type="entry name" value="YueI-like"/>
    <property type="match status" value="1"/>
</dbReference>
<dbReference type="AlphaFoldDB" id="A0AAW8W5T7"/>
<dbReference type="RefSeq" id="WP_024746943.1">
    <property type="nucleotide sequence ID" value="NZ_CADFJS010000013.1"/>
</dbReference>
<dbReference type="Pfam" id="PF07997">
    <property type="entry name" value="DUF1694"/>
    <property type="match status" value="1"/>
</dbReference>
<reference evidence="2" key="1">
    <citation type="submission" date="2023-08" db="EMBL/GenBank/DDBJ databases">
        <authorList>
            <person name="Page C.A."/>
            <person name="Perez-Diaz I.M."/>
        </authorList>
    </citation>
    <scope>NUCLEOTIDE SEQUENCE</scope>
    <source>
        <strain evidence="2">3.8.38</strain>
    </source>
</reference>
<accession>A0AAW8W5T7</accession>